<dbReference type="Proteomes" id="UP001152795">
    <property type="component" value="Unassembled WGS sequence"/>
</dbReference>
<dbReference type="EMBL" id="CACRXK020000358">
    <property type="protein sequence ID" value="CAB3981155.1"/>
    <property type="molecule type" value="Genomic_DNA"/>
</dbReference>
<dbReference type="AlphaFoldDB" id="A0A6S7FN23"/>
<protein>
    <submittedName>
        <fullName evidence="1">Uncharacterized protein</fullName>
    </submittedName>
</protein>
<evidence type="ECO:0000313" key="2">
    <source>
        <dbReference type="Proteomes" id="UP001152795"/>
    </source>
</evidence>
<accession>A0A6S7FN23</accession>
<comment type="caution">
    <text evidence="1">The sequence shown here is derived from an EMBL/GenBank/DDBJ whole genome shotgun (WGS) entry which is preliminary data.</text>
</comment>
<gene>
    <name evidence="1" type="ORF">PACLA_8A003711</name>
</gene>
<organism evidence="1 2">
    <name type="scientific">Paramuricea clavata</name>
    <name type="common">Red gorgonian</name>
    <name type="synonym">Violescent sea-whip</name>
    <dbReference type="NCBI Taxonomy" id="317549"/>
    <lineage>
        <taxon>Eukaryota</taxon>
        <taxon>Metazoa</taxon>
        <taxon>Cnidaria</taxon>
        <taxon>Anthozoa</taxon>
        <taxon>Octocorallia</taxon>
        <taxon>Malacalcyonacea</taxon>
        <taxon>Plexauridae</taxon>
        <taxon>Paramuricea</taxon>
    </lineage>
</organism>
<reference evidence="1" key="1">
    <citation type="submission" date="2020-04" db="EMBL/GenBank/DDBJ databases">
        <authorList>
            <person name="Alioto T."/>
            <person name="Alioto T."/>
            <person name="Gomez Garrido J."/>
        </authorList>
    </citation>
    <scope>NUCLEOTIDE SEQUENCE</scope>
    <source>
        <strain evidence="1">A484AB</strain>
    </source>
</reference>
<dbReference type="OrthoDB" id="6134459at2759"/>
<evidence type="ECO:0000313" key="1">
    <source>
        <dbReference type="EMBL" id="CAB3981155.1"/>
    </source>
</evidence>
<name>A0A6S7FN23_PARCT</name>
<proteinExistence type="predicted"/>
<keyword evidence="2" id="KW-1185">Reference proteome</keyword>
<sequence>MCNDSIINIKYDDEYKVRTDLSILYKNKVYDYTELRVLNDSIKTCNSTDNFVRNIWKLRNKWVMTTMHEKRCNKPIRTIGFYREYYTVNKQFTVYLAPTIQYFTRNDYWVKNGKPYICKEKLKPVLYEYTQEDLLMCNDSIINIKYDDEYKVRTDFSILYKNKVYDYTEYRVLNDGIKICNSTDNYVGNIWKVRNKWVKATMHQKTCNKPIQESWLYREFYIVNKQFTVYSAAEGKFFTRNEYGVEDGKPYSCDEKFKPESREYTKEDLLMCNDSIINITYDDEYKVRNNFSIFYKNKVYDYTEYRDLNDGIKICNSTDNFARNIWKLRSKWVKATMHKKSCNKPITTFWFHRKYYTVNKQFIVYRVPESQYFKRNDYGVQYGKSVICNEKLRPKSSEYTPEDLLMCNDSIINIKYDDEYKVRTDFSILYKNKVHDYTEYRVLNDSIKICNSTENYVRNIWKVRNKWVKARMHLKSCIKPIRTFWFSRVYYTVTKQFTVYVALTRQYFPRNDYGVKDGRPYICDVKLRPTSDEYTQEDLSMCNDSIINIKYDDEYEVRTDFSILHKNKVYHYTEYRVLNDSIKICNSTDNWVRNISKLRNYWVKASCMIKVAINPLEPLRCPESITL</sequence>